<evidence type="ECO:0000256" key="1">
    <source>
        <dbReference type="ARBA" id="ARBA00023054"/>
    </source>
</evidence>
<dbReference type="InterPro" id="IPR050730">
    <property type="entry name" value="UBX_domain-protein"/>
</dbReference>
<dbReference type="AlphaFoldDB" id="A0AAN6D2K2"/>
<dbReference type="SMART" id="SM00594">
    <property type="entry name" value="UAS"/>
    <property type="match status" value="1"/>
</dbReference>
<dbReference type="InterPro" id="IPR001012">
    <property type="entry name" value="UBX_dom"/>
</dbReference>
<dbReference type="Gene3D" id="1.10.8.10">
    <property type="entry name" value="DNA helicase RuvA subunit, C-terminal domain"/>
    <property type="match status" value="1"/>
</dbReference>
<sequence length="545" mass="63701">MIYIWPRLRNMCRAFNYSGFFSSLVDCMFLEQEEILQQFQNISNCQIPVSEQIVLLESVNWNLELALIQYWQLYPRRANFERRDVSMATENSSNSAPNQRRWFSSFFQNPEQTYVPLVPGSFPIMEERQPSKLHRMANTAFKWLLDQLVLFVVVPLYVLLRIVGLALLVVIGGIVPIIMKLHPNRYHVIRKNADPADMARRFIVSFDDMIGNVSRGDADEEETEDLINQADTMEIQRPDFLECSYSHALHFTKKDARWLLLYIHSESHQDTKNFIQDVLTNPDFLRFIREKQILIWGGDIKDSEAYQVANQFKVTRLPFLGMLCLTVNETPTASGVQQSDPILSMVCKIQGYMPCAQVLAKLQKIYNKFNPKLEGIRADIQRLHNDRQTRQLQDQAYENSLRRDRMRRMEEALLQRERQEQARAVTLKEKWLKWRKSTLLPDPEPANAARIAIRLPDGKRIRHNFDKNAKLEEIYAFVECIHLNNVEISDSDTLERPIGYDHQYNFDIYTVYPREKVVVDDELSIAESGQVYPDGNLVVELNSEN</sequence>
<comment type="caution">
    <text evidence="3">The sequence shown here is derived from an EMBL/GenBank/DDBJ whole genome shotgun (WGS) entry which is preliminary data.</text>
</comment>
<dbReference type="PANTHER" id="PTHR23322:SF1">
    <property type="entry name" value="FAS-ASSOCIATED FACTOR 2"/>
    <property type="match status" value="1"/>
</dbReference>
<dbReference type="GO" id="GO:0036503">
    <property type="term" value="P:ERAD pathway"/>
    <property type="evidence" value="ECO:0007669"/>
    <property type="project" value="TreeGrafter"/>
</dbReference>
<dbReference type="Pfam" id="PF00789">
    <property type="entry name" value="UBX"/>
    <property type="match status" value="1"/>
</dbReference>
<proteinExistence type="predicted"/>
<dbReference type="SUPFAM" id="SSF52833">
    <property type="entry name" value="Thioredoxin-like"/>
    <property type="match status" value="1"/>
</dbReference>
<dbReference type="SUPFAM" id="SSF54236">
    <property type="entry name" value="Ubiquitin-like"/>
    <property type="match status" value="1"/>
</dbReference>
<evidence type="ECO:0000259" key="2">
    <source>
        <dbReference type="PROSITE" id="PS50033"/>
    </source>
</evidence>
<dbReference type="EMBL" id="JAHLUH010000013">
    <property type="protein sequence ID" value="KAG7725336.1"/>
    <property type="molecule type" value="Genomic_DNA"/>
</dbReference>
<organism evidence="3 4">
    <name type="scientific">Ogataea haglerorum</name>
    <dbReference type="NCBI Taxonomy" id="1937702"/>
    <lineage>
        <taxon>Eukaryota</taxon>
        <taxon>Fungi</taxon>
        <taxon>Dikarya</taxon>
        <taxon>Ascomycota</taxon>
        <taxon>Saccharomycotina</taxon>
        <taxon>Pichiomycetes</taxon>
        <taxon>Pichiales</taxon>
        <taxon>Pichiaceae</taxon>
        <taxon>Ogataea</taxon>
    </lineage>
</organism>
<dbReference type="Gene3D" id="3.40.30.10">
    <property type="entry name" value="Glutaredoxin"/>
    <property type="match status" value="1"/>
</dbReference>
<dbReference type="Proteomes" id="UP000738402">
    <property type="component" value="Unassembled WGS sequence"/>
</dbReference>
<dbReference type="CDD" id="cd01767">
    <property type="entry name" value="UBX"/>
    <property type="match status" value="1"/>
</dbReference>
<keyword evidence="1" id="KW-0175">Coiled coil</keyword>
<dbReference type="PROSITE" id="PS50033">
    <property type="entry name" value="UBX"/>
    <property type="match status" value="1"/>
</dbReference>
<evidence type="ECO:0000313" key="4">
    <source>
        <dbReference type="Proteomes" id="UP000738402"/>
    </source>
</evidence>
<dbReference type="InterPro" id="IPR036249">
    <property type="entry name" value="Thioredoxin-like_sf"/>
</dbReference>
<gene>
    <name evidence="3" type="ORF">KL933_004350</name>
</gene>
<evidence type="ECO:0000313" key="3">
    <source>
        <dbReference type="EMBL" id="KAG7725336.1"/>
    </source>
</evidence>
<dbReference type="GO" id="GO:0005783">
    <property type="term" value="C:endoplasmic reticulum"/>
    <property type="evidence" value="ECO:0007669"/>
    <property type="project" value="TreeGrafter"/>
</dbReference>
<dbReference type="Gene3D" id="3.10.20.90">
    <property type="entry name" value="Phosphatidylinositol 3-kinase Catalytic Subunit, Chain A, domain 1"/>
    <property type="match status" value="1"/>
</dbReference>
<accession>A0AAN6D2K2</accession>
<dbReference type="GO" id="GO:0043130">
    <property type="term" value="F:ubiquitin binding"/>
    <property type="evidence" value="ECO:0007669"/>
    <property type="project" value="TreeGrafter"/>
</dbReference>
<name>A0AAN6D2K2_9ASCO</name>
<dbReference type="PANTHER" id="PTHR23322">
    <property type="entry name" value="FAS-ASSOCIATED PROTEIN"/>
    <property type="match status" value="1"/>
</dbReference>
<dbReference type="InterPro" id="IPR006577">
    <property type="entry name" value="UAS"/>
</dbReference>
<protein>
    <recommendedName>
        <fullName evidence="2">UBX domain-containing protein</fullName>
    </recommendedName>
</protein>
<feature type="domain" description="UBX" evidence="2">
    <location>
        <begin position="444"/>
        <end position="539"/>
    </location>
</feature>
<dbReference type="InterPro" id="IPR029071">
    <property type="entry name" value="Ubiquitin-like_domsf"/>
</dbReference>
<reference evidence="3" key="1">
    <citation type="journal article" date="2021" name="G3 (Bethesda)">
        <title>Genomic diversity, chromosomal rearrangements, and interspecies hybridization in the ogataea polymorpha species complex.</title>
        <authorList>
            <person name="Hanson S.J."/>
            <person name="Cinneide E.O."/>
            <person name="Salzberg L.I."/>
            <person name="Wolfe K.H."/>
            <person name="McGowan J."/>
            <person name="Fitzpatrick D.A."/>
            <person name="Matlin K."/>
        </authorList>
    </citation>
    <scope>NUCLEOTIDE SEQUENCE</scope>
    <source>
        <strain evidence="3">83-405-1</strain>
    </source>
</reference>
<dbReference type="SMART" id="SM00166">
    <property type="entry name" value="UBX"/>
    <property type="match status" value="1"/>
</dbReference>